<dbReference type="CDD" id="cd15854">
    <property type="entry name" value="SNARE_SNAP47C"/>
    <property type="match status" value="1"/>
</dbReference>
<dbReference type="GO" id="GO:0031629">
    <property type="term" value="P:synaptic vesicle fusion to presynaptic active zone membrane"/>
    <property type="evidence" value="ECO:0007669"/>
    <property type="project" value="TreeGrafter"/>
</dbReference>
<keyword evidence="3" id="KW-0963">Cytoplasm</keyword>
<dbReference type="GO" id="GO:0019905">
    <property type="term" value="F:syntaxin binding"/>
    <property type="evidence" value="ECO:0007669"/>
    <property type="project" value="TreeGrafter"/>
</dbReference>
<keyword evidence="5" id="KW-0175">Coiled coil</keyword>
<dbReference type="Ensembl" id="ENSSTOT00000042541.1">
    <property type="protein sequence ID" value="ENSSTOP00000028704.1"/>
    <property type="gene ID" value="ENSSTOG00000028391.2"/>
</dbReference>
<proteinExistence type="inferred from homology"/>
<dbReference type="GO" id="GO:0098967">
    <property type="term" value="P:exocytic insertion of neurotransmitter receptor to postsynaptic membrane"/>
    <property type="evidence" value="ECO:0007669"/>
    <property type="project" value="Ensembl"/>
</dbReference>
<feature type="domain" description="T-SNARE coiled-coil homology" evidence="12">
    <location>
        <begin position="392"/>
        <end position="446"/>
    </location>
</feature>
<dbReference type="STRING" id="43179.ENSSTOP00000028704"/>
<evidence type="ECO:0000256" key="5">
    <source>
        <dbReference type="ARBA" id="ARBA00023054"/>
    </source>
</evidence>
<dbReference type="GO" id="GO:0048471">
    <property type="term" value="C:perinuclear region of cytoplasm"/>
    <property type="evidence" value="ECO:0007669"/>
    <property type="project" value="UniProtKB-SubCell"/>
</dbReference>
<evidence type="ECO:0000256" key="8">
    <source>
        <dbReference type="ARBA" id="ARBA00024443"/>
    </source>
</evidence>
<evidence type="ECO:0000256" key="7">
    <source>
        <dbReference type="ARBA" id="ARBA00024354"/>
    </source>
</evidence>
<dbReference type="GO" id="GO:0005484">
    <property type="term" value="F:SNAP receptor activity"/>
    <property type="evidence" value="ECO:0007669"/>
    <property type="project" value="TreeGrafter"/>
</dbReference>
<dbReference type="Gene3D" id="2.30.29.30">
    <property type="entry name" value="Pleckstrin-homology domain (PH domain)/Phosphotyrosine-binding domain (PTB)"/>
    <property type="match status" value="1"/>
</dbReference>
<dbReference type="GO" id="GO:0060291">
    <property type="term" value="P:long-term synaptic potentiation"/>
    <property type="evidence" value="ECO:0007669"/>
    <property type="project" value="Ensembl"/>
</dbReference>
<name>A0A287D599_ICTTR</name>
<comment type="similarity">
    <text evidence="7">Belongs to the SVAP1 family.</text>
</comment>
<gene>
    <name evidence="13" type="primary">SNAP47</name>
</gene>
<dbReference type="Gene3D" id="1.20.5.110">
    <property type="match status" value="2"/>
</dbReference>
<keyword evidence="14" id="KW-1185">Reference proteome</keyword>
<reference evidence="13" key="2">
    <citation type="submission" date="2025-08" db="UniProtKB">
        <authorList>
            <consortium name="Ensembl"/>
        </authorList>
    </citation>
    <scope>IDENTIFICATION</scope>
</reference>
<comment type="subunit">
    <text evidence="11">Associates with the BLOC-1 complex. Interacts with BLOC1S6. Forms a complex containing SNAP47, VAMP2 and STX1A.</text>
</comment>
<dbReference type="GeneTree" id="ENSGT00950000182843"/>
<dbReference type="PANTHER" id="PTHR19305">
    <property type="entry name" value="SYNAPTOSOMAL ASSOCIATED PROTEIN"/>
    <property type="match status" value="1"/>
</dbReference>
<dbReference type="EMBL" id="AGTP01113781">
    <property type="status" value="NOT_ANNOTATED_CDS"/>
    <property type="molecule type" value="Genomic_DNA"/>
</dbReference>
<organism evidence="13 14">
    <name type="scientific">Ictidomys tridecemlineatus</name>
    <name type="common">Thirteen-lined ground squirrel</name>
    <name type="synonym">Spermophilus tridecemlineatus</name>
    <dbReference type="NCBI Taxonomy" id="43179"/>
    <lineage>
        <taxon>Eukaryota</taxon>
        <taxon>Metazoa</taxon>
        <taxon>Chordata</taxon>
        <taxon>Craniata</taxon>
        <taxon>Vertebrata</taxon>
        <taxon>Euteleostomi</taxon>
        <taxon>Mammalia</taxon>
        <taxon>Eutheria</taxon>
        <taxon>Euarchontoglires</taxon>
        <taxon>Glires</taxon>
        <taxon>Rodentia</taxon>
        <taxon>Sciuromorpha</taxon>
        <taxon>Sciuridae</taxon>
        <taxon>Xerinae</taxon>
        <taxon>Marmotini</taxon>
        <taxon>Ictidomys</taxon>
    </lineage>
</organism>
<evidence type="ECO:0000313" key="14">
    <source>
        <dbReference type="Proteomes" id="UP000005215"/>
    </source>
</evidence>
<dbReference type="GO" id="GO:0098793">
    <property type="term" value="C:presynapse"/>
    <property type="evidence" value="ECO:0007669"/>
    <property type="project" value="GOC"/>
</dbReference>
<evidence type="ECO:0000256" key="6">
    <source>
        <dbReference type="ARBA" id="ARBA00023136"/>
    </source>
</evidence>
<evidence type="ECO:0000256" key="11">
    <source>
        <dbReference type="ARBA" id="ARBA00063368"/>
    </source>
</evidence>
<dbReference type="GO" id="GO:0016082">
    <property type="term" value="P:synaptic vesicle priming"/>
    <property type="evidence" value="ECO:0007669"/>
    <property type="project" value="TreeGrafter"/>
</dbReference>
<dbReference type="PANTHER" id="PTHR19305:SF1">
    <property type="entry name" value="SYNAPTOSOMAL-ASSOCIATED PROTEIN 47"/>
    <property type="match status" value="1"/>
</dbReference>
<sequence>MPLVVVLLRACPEQTLWPWCGTVDPGQMSGDVCIYSWPCSYYLDLEKRWVPGKLSLLPCSLKFTTDRAGEVLVGLPLSSIVEIRKEASHFIFSAITVLEKGHLKHWFGSLRPSRNAVFNIIEHFWRELLLSPPGAAAEVTPSPTTRGQELTGLMASSQRRLEDTAKVLHHQGEQLDSVMKDLEKMDSDLDVADRLLTELESPSWWPFSSKLWKTPVEVKPRESTSMAGSEPFGKEGVVAKIPAIISQRTEFHVKPGRLTILVSGLEIHDSSSLLLHRFEREDLDDIKVHSPYEISIRQRFIGRPDVAYRVISAKMPEVIPLLEVQFNKKIELLQEASVLRSTGASSSTERSWSFWHAAPRLRGCTTQRELPAGGQEGGQLQLQRDQPLLSERETQELTQILTKLKGLALDTETELERQDEALGGITAAVDRATLTVDKHNRRMKRLT</sequence>
<comment type="subcellular location">
    <subcellularLocation>
        <location evidence="2">Cytoplasm</location>
        <location evidence="2">Perinuclear region</location>
    </subcellularLocation>
    <subcellularLocation>
        <location evidence="1">Endomembrane system</location>
    </subcellularLocation>
</comment>
<dbReference type="GO" id="GO:0043025">
    <property type="term" value="C:neuronal cell body"/>
    <property type="evidence" value="ECO:0007669"/>
    <property type="project" value="Ensembl"/>
</dbReference>
<dbReference type="CDD" id="cd15888">
    <property type="entry name" value="SNARE_SNAP47N"/>
    <property type="match status" value="1"/>
</dbReference>
<evidence type="ECO:0000256" key="9">
    <source>
        <dbReference type="ARBA" id="ARBA00032027"/>
    </source>
</evidence>
<evidence type="ECO:0000256" key="1">
    <source>
        <dbReference type="ARBA" id="ARBA00004308"/>
    </source>
</evidence>
<evidence type="ECO:0000259" key="12">
    <source>
        <dbReference type="PROSITE" id="PS50192"/>
    </source>
</evidence>
<reference evidence="14" key="1">
    <citation type="submission" date="2011-11" db="EMBL/GenBank/DDBJ databases">
        <title>The Draft Genome of Spermophilus tridecemlineatus.</title>
        <authorList>
            <consortium name="The Broad Institute Genome Assembly &amp; Analysis Group"/>
            <consortium name="Computational R&amp;D Group"/>
            <consortium name="and Sequencing Platform"/>
            <person name="Di Palma F."/>
            <person name="Alfoldi J."/>
            <person name="Johnson J."/>
            <person name="Berlin A."/>
            <person name="Gnerre S."/>
            <person name="Jaffe D."/>
            <person name="MacCallum I."/>
            <person name="Young S."/>
            <person name="Walker B.J."/>
            <person name="Lindblad-Toh K."/>
        </authorList>
    </citation>
    <scope>NUCLEOTIDE SEQUENCE [LARGE SCALE GENOMIC DNA]</scope>
</reference>
<protein>
    <recommendedName>
        <fullName evidence="8">Synaptosomal-associated protein 47</fullName>
    </recommendedName>
    <alternativeName>
        <fullName evidence="9">Synaptosomal-associated 47 kDa protein</fullName>
    </alternativeName>
</protein>
<evidence type="ECO:0000256" key="4">
    <source>
        <dbReference type="ARBA" id="ARBA00022737"/>
    </source>
</evidence>
<dbReference type="InterPro" id="IPR011993">
    <property type="entry name" value="PH-like_dom_sf"/>
</dbReference>
<dbReference type="GO" id="GO:0031201">
    <property type="term" value="C:SNARE complex"/>
    <property type="evidence" value="ECO:0007669"/>
    <property type="project" value="TreeGrafter"/>
</dbReference>
<dbReference type="PROSITE" id="PS50192">
    <property type="entry name" value="T_SNARE"/>
    <property type="match status" value="2"/>
</dbReference>
<dbReference type="FunCoup" id="A0A287D599">
    <property type="interactions" value="748"/>
</dbReference>
<dbReference type="AlphaFoldDB" id="A0A287D599"/>
<dbReference type="GO" id="GO:0005886">
    <property type="term" value="C:plasma membrane"/>
    <property type="evidence" value="ECO:0007669"/>
    <property type="project" value="TreeGrafter"/>
</dbReference>
<reference evidence="13" key="3">
    <citation type="submission" date="2025-09" db="UniProtKB">
        <authorList>
            <consortium name="Ensembl"/>
        </authorList>
    </citation>
    <scope>IDENTIFICATION</scope>
</reference>
<keyword evidence="6" id="KW-0472">Membrane</keyword>
<dbReference type="SMART" id="SM00397">
    <property type="entry name" value="t_SNARE"/>
    <property type="match status" value="1"/>
</dbReference>
<dbReference type="FunFam" id="1.20.5.110:FF:000052">
    <property type="entry name" value="synaptosomal-associated protein 47"/>
    <property type="match status" value="1"/>
</dbReference>
<dbReference type="GO" id="GO:0030425">
    <property type="term" value="C:dendrite"/>
    <property type="evidence" value="ECO:0007669"/>
    <property type="project" value="Ensembl"/>
</dbReference>
<accession>A0A287D599</accession>
<evidence type="ECO:0000313" key="13">
    <source>
        <dbReference type="Ensembl" id="ENSSTOP00000028704.1"/>
    </source>
</evidence>
<dbReference type="InterPro" id="IPR000727">
    <property type="entry name" value="T_SNARE_dom"/>
</dbReference>
<dbReference type="FunFam" id="2.30.29.30:FF:000269">
    <property type="entry name" value="Synaptosomal-associated protein 47"/>
    <property type="match status" value="1"/>
</dbReference>
<feature type="domain" description="T-SNARE coiled-coil homology" evidence="12">
    <location>
        <begin position="163"/>
        <end position="199"/>
    </location>
</feature>
<comment type="function">
    <text evidence="10">May play a role in intracellular membrane fusion.</text>
</comment>
<dbReference type="SUPFAM" id="SSF58038">
    <property type="entry name" value="SNARE fusion complex"/>
    <property type="match status" value="2"/>
</dbReference>
<dbReference type="GO" id="GO:0098978">
    <property type="term" value="C:glutamatergic synapse"/>
    <property type="evidence" value="ECO:0007669"/>
    <property type="project" value="Ensembl"/>
</dbReference>
<evidence type="ECO:0000256" key="3">
    <source>
        <dbReference type="ARBA" id="ARBA00022490"/>
    </source>
</evidence>
<dbReference type="eggNOG" id="KOG3065">
    <property type="taxonomic scope" value="Eukaryota"/>
</dbReference>
<dbReference type="InParanoid" id="A0A287D599"/>
<evidence type="ECO:0000256" key="10">
    <source>
        <dbReference type="ARBA" id="ARBA00055054"/>
    </source>
</evidence>
<dbReference type="GO" id="GO:0012505">
    <property type="term" value="C:endomembrane system"/>
    <property type="evidence" value="ECO:0007669"/>
    <property type="project" value="UniProtKB-SubCell"/>
</dbReference>
<evidence type="ECO:0000256" key="2">
    <source>
        <dbReference type="ARBA" id="ARBA00004556"/>
    </source>
</evidence>
<keyword evidence="4" id="KW-0677">Repeat</keyword>
<dbReference type="Proteomes" id="UP000005215">
    <property type="component" value="Unassembled WGS sequence"/>
</dbReference>